<dbReference type="EMBL" id="DTGZ01000136">
    <property type="protein sequence ID" value="HGV98115.1"/>
    <property type="molecule type" value="Genomic_DNA"/>
</dbReference>
<gene>
    <name evidence="1" type="ORF">ENV60_07460</name>
</gene>
<evidence type="ECO:0000313" key="1">
    <source>
        <dbReference type="EMBL" id="HGV98115.1"/>
    </source>
</evidence>
<accession>A0A7C4XFJ6</accession>
<sequence length="181" mass="20235">MRGIILIFIIATSLSGGRLGIGLSGGLQKDVNFDYSIYNRISELCYGGEFHLQSEALPRLYLEPLILYFNDGVSLSPNLGVGLRVNVAPRLGRFFIAPFFGIEGDIIFTNTEINLNQAIRDNCVEEYLSSSSPKISGFGFGGISFYLGKSFSIDGQYKYYSMRGRINTEMIWAGLTYYINW</sequence>
<dbReference type="AlphaFoldDB" id="A0A7C4XFJ6"/>
<name>A0A7C4XFJ6_UNCW3</name>
<reference evidence="1" key="1">
    <citation type="journal article" date="2020" name="mSystems">
        <title>Genome- and Community-Level Interaction Insights into Carbon Utilization and Element Cycling Functions of Hydrothermarchaeota in Hydrothermal Sediment.</title>
        <authorList>
            <person name="Zhou Z."/>
            <person name="Liu Y."/>
            <person name="Xu W."/>
            <person name="Pan J."/>
            <person name="Luo Z.H."/>
            <person name="Li M."/>
        </authorList>
    </citation>
    <scope>NUCLEOTIDE SEQUENCE [LARGE SCALE GENOMIC DNA]</scope>
    <source>
        <strain evidence="1">SpSt-774</strain>
    </source>
</reference>
<comment type="caution">
    <text evidence="1">The sequence shown here is derived from an EMBL/GenBank/DDBJ whole genome shotgun (WGS) entry which is preliminary data.</text>
</comment>
<organism evidence="1">
    <name type="scientific">candidate division WOR-3 bacterium</name>
    <dbReference type="NCBI Taxonomy" id="2052148"/>
    <lineage>
        <taxon>Bacteria</taxon>
        <taxon>Bacteria division WOR-3</taxon>
    </lineage>
</organism>
<protein>
    <submittedName>
        <fullName evidence="1">Uncharacterized protein</fullName>
    </submittedName>
</protein>
<proteinExistence type="predicted"/>